<dbReference type="Proteomes" id="UP000054815">
    <property type="component" value="Unassembled WGS sequence"/>
</dbReference>
<name>A0A0V0WM96_TRIPS</name>
<reference evidence="1 2" key="1">
    <citation type="submission" date="2015-01" db="EMBL/GenBank/DDBJ databases">
        <title>Evolution of Trichinella species and genotypes.</title>
        <authorList>
            <person name="Korhonen P.K."/>
            <person name="Edoardo P."/>
            <person name="Giuseppe L.R."/>
            <person name="Gasser R.B."/>
        </authorList>
    </citation>
    <scope>NUCLEOTIDE SEQUENCE [LARGE SCALE GENOMIC DNA]</scope>
    <source>
        <strain evidence="1">ISS141</strain>
    </source>
</reference>
<evidence type="ECO:0000313" key="1">
    <source>
        <dbReference type="EMBL" id="KRX76855.1"/>
    </source>
</evidence>
<gene>
    <name evidence="1" type="ORF">T4E_8820</name>
</gene>
<dbReference type="AlphaFoldDB" id="A0A0V0WM96"/>
<protein>
    <submittedName>
        <fullName evidence="1">Uncharacterized protein</fullName>
    </submittedName>
</protein>
<accession>A0A0V0WM96</accession>
<dbReference type="EMBL" id="JYDU01000926">
    <property type="protein sequence ID" value="KRX76855.1"/>
    <property type="molecule type" value="Genomic_DNA"/>
</dbReference>
<evidence type="ECO:0000313" key="2">
    <source>
        <dbReference type="Proteomes" id="UP000054815"/>
    </source>
</evidence>
<proteinExistence type="predicted"/>
<comment type="caution">
    <text evidence="1">The sequence shown here is derived from an EMBL/GenBank/DDBJ whole genome shotgun (WGS) entry which is preliminary data.</text>
</comment>
<sequence>MGGKLGMAEIFIGCCDTTTVFPKDGSQCVQFFHSGFSNKLPNRSSRISGVGFTAASVSSRSWESVSATLASTRRSKSDDASAQITLIV</sequence>
<organism evidence="1 2">
    <name type="scientific">Trichinella pseudospiralis</name>
    <name type="common">Parasitic roundworm</name>
    <dbReference type="NCBI Taxonomy" id="6337"/>
    <lineage>
        <taxon>Eukaryota</taxon>
        <taxon>Metazoa</taxon>
        <taxon>Ecdysozoa</taxon>
        <taxon>Nematoda</taxon>
        <taxon>Enoplea</taxon>
        <taxon>Dorylaimia</taxon>
        <taxon>Trichinellida</taxon>
        <taxon>Trichinellidae</taxon>
        <taxon>Trichinella</taxon>
    </lineage>
</organism>